<reference evidence="3" key="1">
    <citation type="journal article" date="2020" name="Stud. Mycol.">
        <title>101 Dothideomycetes genomes: a test case for predicting lifestyles and emergence of pathogens.</title>
        <authorList>
            <person name="Haridas S."/>
            <person name="Albert R."/>
            <person name="Binder M."/>
            <person name="Bloem J."/>
            <person name="Labutti K."/>
            <person name="Salamov A."/>
            <person name="Andreopoulos B."/>
            <person name="Baker S."/>
            <person name="Barry K."/>
            <person name="Bills G."/>
            <person name="Bluhm B."/>
            <person name="Cannon C."/>
            <person name="Castanera R."/>
            <person name="Culley D."/>
            <person name="Daum C."/>
            <person name="Ezra D."/>
            <person name="Gonzalez J."/>
            <person name="Henrissat B."/>
            <person name="Kuo A."/>
            <person name="Liang C."/>
            <person name="Lipzen A."/>
            <person name="Lutzoni F."/>
            <person name="Magnuson J."/>
            <person name="Mondo S."/>
            <person name="Nolan M."/>
            <person name="Ohm R."/>
            <person name="Pangilinan J."/>
            <person name="Park H.-J."/>
            <person name="Ramirez L."/>
            <person name="Alfaro M."/>
            <person name="Sun H."/>
            <person name="Tritt A."/>
            <person name="Yoshinaga Y."/>
            <person name="Zwiers L.-H."/>
            <person name="Turgeon B."/>
            <person name="Goodwin S."/>
            <person name="Spatafora J."/>
            <person name="Crous P."/>
            <person name="Grigoriev I."/>
        </authorList>
    </citation>
    <scope>NUCLEOTIDE SEQUENCE</scope>
    <source>
        <strain evidence="3">CBS 109.77</strain>
    </source>
</reference>
<organism evidence="3 4">
    <name type="scientific">Melanomma pulvis-pyrius CBS 109.77</name>
    <dbReference type="NCBI Taxonomy" id="1314802"/>
    <lineage>
        <taxon>Eukaryota</taxon>
        <taxon>Fungi</taxon>
        <taxon>Dikarya</taxon>
        <taxon>Ascomycota</taxon>
        <taxon>Pezizomycotina</taxon>
        <taxon>Dothideomycetes</taxon>
        <taxon>Pleosporomycetidae</taxon>
        <taxon>Pleosporales</taxon>
        <taxon>Melanommataceae</taxon>
        <taxon>Melanomma</taxon>
    </lineage>
</organism>
<evidence type="ECO:0000313" key="4">
    <source>
        <dbReference type="Proteomes" id="UP000799757"/>
    </source>
</evidence>
<sequence>MKFSLLTTTATALLIGLAAAAPLPQANNNNCANNNANANANQNAGTTIADLQNTFDRNNPNGTPTDPGNPDDLNGDGVINVFEAGAQASKRQNGNGNRRACGGAKANANVNANANANANGNANGNGNAAATNANSGGTTIADLQNTFNRNNPNGTPTNPGNPDDLNGDGVINVFEAGAQAGKN</sequence>
<feature type="compositionally biased region" description="Low complexity" evidence="1">
    <location>
        <begin position="145"/>
        <end position="162"/>
    </location>
</feature>
<evidence type="ECO:0000256" key="1">
    <source>
        <dbReference type="SAM" id="MobiDB-lite"/>
    </source>
</evidence>
<dbReference type="AlphaFoldDB" id="A0A6A6WP98"/>
<feature type="region of interest" description="Disordered" evidence="1">
    <location>
        <begin position="127"/>
        <end position="168"/>
    </location>
</feature>
<accession>A0A6A6WP98</accession>
<dbReference type="EMBL" id="MU002608">
    <property type="protein sequence ID" value="KAF2785920.1"/>
    <property type="molecule type" value="Genomic_DNA"/>
</dbReference>
<keyword evidence="2" id="KW-0732">Signal</keyword>
<protein>
    <recommendedName>
        <fullName evidence="5">EF-hand domain-containing protein</fullName>
    </recommendedName>
</protein>
<evidence type="ECO:0008006" key="5">
    <source>
        <dbReference type="Google" id="ProtNLM"/>
    </source>
</evidence>
<evidence type="ECO:0000256" key="2">
    <source>
        <dbReference type="SAM" id="SignalP"/>
    </source>
</evidence>
<feature type="region of interest" description="Disordered" evidence="1">
    <location>
        <begin position="52"/>
        <end position="77"/>
    </location>
</feature>
<evidence type="ECO:0000313" key="3">
    <source>
        <dbReference type="EMBL" id="KAF2785920.1"/>
    </source>
</evidence>
<dbReference type="Proteomes" id="UP000799757">
    <property type="component" value="Unassembled WGS sequence"/>
</dbReference>
<keyword evidence="4" id="KW-1185">Reference proteome</keyword>
<proteinExistence type="predicted"/>
<feature type="compositionally biased region" description="Low complexity" evidence="1">
    <location>
        <begin position="127"/>
        <end position="137"/>
    </location>
</feature>
<feature type="signal peptide" evidence="2">
    <location>
        <begin position="1"/>
        <end position="20"/>
    </location>
</feature>
<feature type="compositionally biased region" description="Low complexity" evidence="1">
    <location>
        <begin position="58"/>
        <end position="77"/>
    </location>
</feature>
<feature type="chain" id="PRO_5025390619" description="EF-hand domain-containing protein" evidence="2">
    <location>
        <begin position="21"/>
        <end position="183"/>
    </location>
</feature>
<name>A0A6A6WP98_9PLEO</name>
<gene>
    <name evidence="3" type="ORF">K505DRAFT_400598</name>
</gene>